<dbReference type="GO" id="GO:0016787">
    <property type="term" value="F:hydrolase activity"/>
    <property type="evidence" value="ECO:0007669"/>
    <property type="project" value="UniProtKB-KW"/>
</dbReference>
<dbReference type="AlphaFoldDB" id="A0A8C8BPW9"/>
<evidence type="ECO:0000256" key="3">
    <source>
        <dbReference type="ARBA" id="ARBA00022737"/>
    </source>
</evidence>
<proteinExistence type="inferred from homology"/>
<dbReference type="RefSeq" id="XP_024263581.1">
    <property type="nucleotide sequence ID" value="XM_024407813.2"/>
</dbReference>
<dbReference type="InterPro" id="IPR015621">
    <property type="entry name" value="IL-1_rcpt_fam"/>
</dbReference>
<comment type="similarity">
    <text evidence="1">Belongs to the interleukin-1 receptor family.</text>
</comment>
<dbReference type="InterPro" id="IPR007110">
    <property type="entry name" value="Ig-like_dom"/>
</dbReference>
<evidence type="ECO:0000256" key="4">
    <source>
        <dbReference type="ARBA" id="ARBA00022801"/>
    </source>
</evidence>
<keyword evidence="8" id="KW-0393">Immunoglobulin domain</keyword>
<dbReference type="InterPro" id="IPR003599">
    <property type="entry name" value="Ig_sub"/>
</dbReference>
<feature type="domain" description="Ig-like" evidence="10">
    <location>
        <begin position="62"/>
        <end position="135"/>
    </location>
</feature>
<dbReference type="PRINTS" id="PR01536">
    <property type="entry name" value="INTRLKN1R12F"/>
</dbReference>
<evidence type="ECO:0000313" key="12">
    <source>
        <dbReference type="Proteomes" id="UP000694402"/>
    </source>
</evidence>
<evidence type="ECO:0000256" key="1">
    <source>
        <dbReference type="ARBA" id="ARBA00009752"/>
    </source>
</evidence>
<sequence length="597" mass="67466">MRRRCLFHGRKIKHKASNYIAKIRNIMLWEFYICFLNMTLLLHLSLGQEHQGAVEVHHISAGHFFQLKCSDDDDAEARTTVTWSRGGNQTLNTTSGVDVRGEVLWFLPTHTSHNGHYTCESKYPTGSWEMKFVLSVDPGPCPVPAEIRTVSQGMSEVVFCRQQDVLSLDPTAHIRWFKDCSPVDKHGEMIIEEDCPKRLRLVNATESHAGVYTCLVEFSLQGRNYTATHSTQLKVNKEKVPLKPQVTYPRKETFTVEPGSRVELVCSAFLGVGEGTESESSMFWTVDGRHTDHIEQLNVTKTTILPRSSGVYGRSTLSIYEVRPEFLNVTISCIARNAVGRDIGFLWLQPANHSGFYTCLCLCLAFSMVVLGVAMCCLFKVDLVLAYRRLLPLVSKKRAPDGKLYDAYVSYVHGDGLSRAEMFALQVLPEVLERRYGYTLFVSGRDDLPGEAIHDVTSETMRRSRRLIIILSAQSASPLHPKMDPEDQLPLHQSLQDRPSYDQQIGLYDALIQNGLRVVLVEIDGKVDYTSLPKSLHYIRRKQGALRWRRPSSGKSSSIASPNGHFWKCLRYHMPFKPKGALKPQPTPGVNCSIELY</sequence>
<dbReference type="PANTHER" id="PTHR11890:SF26">
    <property type="entry name" value="INTERLEUKIN-1 RECEPTOR TYPE 1"/>
    <property type="match status" value="1"/>
</dbReference>
<dbReference type="FunFam" id="3.40.50.10140:FF:000009">
    <property type="entry name" value="X-linked interleukin-1 receptor accessory protein-like 1"/>
    <property type="match status" value="1"/>
</dbReference>
<dbReference type="InterPro" id="IPR036179">
    <property type="entry name" value="Ig-like_dom_sf"/>
</dbReference>
<keyword evidence="4" id="KW-0378">Hydrolase</keyword>
<organism evidence="11 12">
    <name type="scientific">Oncorhynchus tshawytscha</name>
    <name type="common">Chinook salmon</name>
    <name type="synonym">Salmo tshawytscha</name>
    <dbReference type="NCBI Taxonomy" id="74940"/>
    <lineage>
        <taxon>Eukaryota</taxon>
        <taxon>Metazoa</taxon>
        <taxon>Chordata</taxon>
        <taxon>Craniata</taxon>
        <taxon>Vertebrata</taxon>
        <taxon>Euteleostomi</taxon>
        <taxon>Actinopterygii</taxon>
        <taxon>Neopterygii</taxon>
        <taxon>Teleostei</taxon>
        <taxon>Protacanthopterygii</taxon>
        <taxon>Salmoniformes</taxon>
        <taxon>Salmonidae</taxon>
        <taxon>Salmoninae</taxon>
        <taxon>Oncorhynchus</taxon>
    </lineage>
</organism>
<evidence type="ECO:0000313" key="11">
    <source>
        <dbReference type="Ensembl" id="ENSOTSP00005000375.2"/>
    </source>
</evidence>
<evidence type="ECO:0000259" key="10">
    <source>
        <dbReference type="PROSITE" id="PS50835"/>
    </source>
</evidence>
<dbReference type="SMART" id="SM00409">
    <property type="entry name" value="IG"/>
    <property type="match status" value="3"/>
</dbReference>
<evidence type="ECO:0000259" key="9">
    <source>
        <dbReference type="PROSITE" id="PS50104"/>
    </source>
</evidence>
<dbReference type="InterPro" id="IPR004074">
    <property type="entry name" value="IL-1_rcpt_I/II-typ"/>
</dbReference>
<dbReference type="InterPro" id="IPR035897">
    <property type="entry name" value="Toll_tir_struct_dom_sf"/>
</dbReference>
<dbReference type="Proteomes" id="UP000694402">
    <property type="component" value="Unassembled WGS sequence"/>
</dbReference>
<reference evidence="11" key="2">
    <citation type="submission" date="2025-09" db="UniProtKB">
        <authorList>
            <consortium name="Ensembl"/>
        </authorList>
    </citation>
    <scope>IDENTIFICATION</scope>
</reference>
<dbReference type="InterPro" id="IPR000157">
    <property type="entry name" value="TIR_dom"/>
</dbReference>
<dbReference type="Gene3D" id="2.60.40.10">
    <property type="entry name" value="Immunoglobulins"/>
    <property type="match status" value="3"/>
</dbReference>
<feature type="domain" description="Ig-like" evidence="10">
    <location>
        <begin position="138"/>
        <end position="230"/>
    </location>
</feature>
<dbReference type="GeneTree" id="ENSGT01090000259985"/>
<keyword evidence="5" id="KW-0520">NAD</keyword>
<dbReference type="PROSITE" id="PS50835">
    <property type="entry name" value="IG_LIKE"/>
    <property type="match status" value="3"/>
</dbReference>
<dbReference type="PRINTS" id="PR01537">
    <property type="entry name" value="INTRLKN1R1F"/>
</dbReference>
<feature type="domain" description="Ig-like" evidence="10">
    <location>
        <begin position="244"/>
        <end position="344"/>
    </location>
</feature>
<evidence type="ECO:0000256" key="8">
    <source>
        <dbReference type="ARBA" id="ARBA00023319"/>
    </source>
</evidence>
<keyword evidence="7" id="KW-0325">Glycoprotein</keyword>
<dbReference type="GeneID" id="112239331"/>
<evidence type="ECO:0000256" key="6">
    <source>
        <dbReference type="ARBA" id="ARBA00023157"/>
    </source>
</evidence>
<dbReference type="Ensembl" id="ENSOTST00005000464.2">
    <property type="protein sequence ID" value="ENSOTSP00005000375.2"/>
    <property type="gene ID" value="ENSOTSG00005000267.2"/>
</dbReference>
<dbReference type="InterPro" id="IPR013783">
    <property type="entry name" value="Ig-like_fold"/>
</dbReference>
<keyword evidence="12" id="KW-1185">Reference proteome</keyword>
<evidence type="ECO:0000256" key="5">
    <source>
        <dbReference type="ARBA" id="ARBA00023027"/>
    </source>
</evidence>
<accession>A0A8C8BPW9</accession>
<dbReference type="GO" id="GO:0004908">
    <property type="term" value="F:interleukin-1 receptor activity"/>
    <property type="evidence" value="ECO:0007669"/>
    <property type="project" value="InterPro"/>
</dbReference>
<dbReference type="Gene3D" id="3.40.50.10140">
    <property type="entry name" value="Toll/interleukin-1 receptor homology (TIR) domain"/>
    <property type="match status" value="1"/>
</dbReference>
<dbReference type="SUPFAM" id="SSF48726">
    <property type="entry name" value="Immunoglobulin"/>
    <property type="match status" value="3"/>
</dbReference>
<keyword evidence="6" id="KW-1015">Disulfide bond</keyword>
<dbReference type="PROSITE" id="PS50104">
    <property type="entry name" value="TIR"/>
    <property type="match status" value="1"/>
</dbReference>
<reference evidence="11" key="1">
    <citation type="submission" date="2025-08" db="UniProtKB">
        <authorList>
            <consortium name="Ensembl"/>
        </authorList>
    </citation>
    <scope>IDENTIFICATION</scope>
</reference>
<evidence type="ECO:0000256" key="7">
    <source>
        <dbReference type="ARBA" id="ARBA00023180"/>
    </source>
</evidence>
<dbReference type="KEGG" id="otw:112239331"/>
<dbReference type="SMART" id="SM00255">
    <property type="entry name" value="TIR"/>
    <property type="match status" value="1"/>
</dbReference>
<keyword evidence="2" id="KW-0732">Signal</keyword>
<dbReference type="SUPFAM" id="SSF52200">
    <property type="entry name" value="Toll/Interleukin receptor TIR domain"/>
    <property type="match status" value="1"/>
</dbReference>
<dbReference type="PANTHER" id="PTHR11890">
    <property type="entry name" value="INTERLEUKIN-1 RECEPTOR FAMILY MEMBER"/>
    <property type="match status" value="1"/>
</dbReference>
<evidence type="ECO:0000256" key="2">
    <source>
        <dbReference type="ARBA" id="ARBA00022729"/>
    </source>
</evidence>
<name>A0A8C8BPW9_ONCTS</name>
<protein>
    <submittedName>
        <fullName evidence="11">Uncharacterized protein</fullName>
    </submittedName>
</protein>
<feature type="domain" description="TIR" evidence="9">
    <location>
        <begin position="403"/>
        <end position="574"/>
    </location>
</feature>
<keyword evidence="3" id="KW-0677">Repeat</keyword>
<dbReference type="Pfam" id="PF01582">
    <property type="entry name" value="TIR"/>
    <property type="match status" value="1"/>
</dbReference>
<gene>
    <name evidence="11" type="primary">LOC112239331</name>
</gene>